<dbReference type="Proteomes" id="UP000439113">
    <property type="component" value="Unassembled WGS sequence"/>
</dbReference>
<organism evidence="1 2">
    <name type="scientific">Rhodoblastus acidophilus</name>
    <name type="common">Rhodopseudomonas acidophila</name>
    <dbReference type="NCBI Taxonomy" id="1074"/>
    <lineage>
        <taxon>Bacteria</taxon>
        <taxon>Pseudomonadati</taxon>
        <taxon>Pseudomonadota</taxon>
        <taxon>Alphaproteobacteria</taxon>
        <taxon>Hyphomicrobiales</taxon>
        <taxon>Rhodoblastaceae</taxon>
        <taxon>Rhodoblastus</taxon>
    </lineage>
</organism>
<accession>A0A6N8DPA0</accession>
<evidence type="ECO:0000313" key="1">
    <source>
        <dbReference type="EMBL" id="MTV32390.1"/>
    </source>
</evidence>
<dbReference type="RefSeq" id="WP_155447082.1">
    <property type="nucleotide sequence ID" value="NZ_JAOQNR010000016.1"/>
</dbReference>
<dbReference type="AlphaFoldDB" id="A0A6N8DPA0"/>
<name>A0A6N8DPA0_RHOAC</name>
<sequence>MGDRPAGELRAALANVRCPPVPDEAARTGWSCFDLVLKAGESGFLGNFPLWLKFSRAKSRKTDEFVQKTRDFSRKMRDFRVCTLRVVDGALGVNSVRRAAFRAADGDLSF</sequence>
<protein>
    <submittedName>
        <fullName evidence="1">Uncharacterized protein</fullName>
    </submittedName>
</protein>
<evidence type="ECO:0000313" key="2">
    <source>
        <dbReference type="Proteomes" id="UP000439113"/>
    </source>
</evidence>
<reference evidence="1 2" key="1">
    <citation type="submission" date="2019-11" db="EMBL/GenBank/DDBJ databases">
        <title>Whole-genome sequence of a Rhodoblastus acidophilus DSM 142.</title>
        <authorList>
            <person name="Kyndt J.A."/>
            <person name="Meyer T.E."/>
        </authorList>
    </citation>
    <scope>NUCLEOTIDE SEQUENCE [LARGE SCALE GENOMIC DNA]</scope>
    <source>
        <strain evidence="1 2">DSM 142</strain>
    </source>
</reference>
<proteinExistence type="predicted"/>
<comment type="caution">
    <text evidence="1">The sequence shown here is derived from an EMBL/GenBank/DDBJ whole genome shotgun (WGS) entry which is preliminary data.</text>
</comment>
<gene>
    <name evidence="1" type="ORF">GJ654_15480</name>
</gene>
<dbReference type="EMBL" id="WNKS01000016">
    <property type="protein sequence ID" value="MTV32390.1"/>
    <property type="molecule type" value="Genomic_DNA"/>
</dbReference>